<feature type="region of interest" description="Disordered" evidence="1">
    <location>
        <begin position="36"/>
        <end position="61"/>
    </location>
</feature>
<sequence length="61" mass="6300">MDPSTARPPIRLLRVPFDSGHAGVRTGAGPTALSAAGAADRLRGRGHPVTEQALEPSGGWR</sequence>
<evidence type="ECO:0000313" key="2">
    <source>
        <dbReference type="EMBL" id="MEX5721389.1"/>
    </source>
</evidence>
<evidence type="ECO:0008006" key="4">
    <source>
        <dbReference type="Google" id="ProtNLM"/>
    </source>
</evidence>
<accession>A0ABV3XLC1</accession>
<reference evidence="2 3" key="1">
    <citation type="submission" date="2024-06" db="EMBL/GenBank/DDBJ databases">
        <title>Draft genome sequence of Geodermatophilus badlandi, a novel member of the Geodermatophilaceae isolated from badland sedimentary rocks in the Red desert, Wyoming, USA.</title>
        <authorList>
            <person name="Ben Tekaya S."/>
            <person name="Nouioui I."/>
            <person name="Flores G.M."/>
            <person name="Shaal M.N."/>
            <person name="Bredoire F."/>
            <person name="Basile F."/>
            <person name="Van Diepen L."/>
            <person name="Ward N.L."/>
        </authorList>
    </citation>
    <scope>NUCLEOTIDE SEQUENCE [LARGE SCALE GENOMIC DNA]</scope>
    <source>
        <strain evidence="2 3">WL48A</strain>
    </source>
</reference>
<evidence type="ECO:0000313" key="3">
    <source>
        <dbReference type="Proteomes" id="UP001560045"/>
    </source>
</evidence>
<comment type="caution">
    <text evidence="2">The sequence shown here is derived from an EMBL/GenBank/DDBJ whole genome shotgun (WGS) entry which is preliminary data.</text>
</comment>
<organism evidence="2 3">
    <name type="scientific">Geodermatophilus maliterrae</name>
    <dbReference type="NCBI Taxonomy" id="3162531"/>
    <lineage>
        <taxon>Bacteria</taxon>
        <taxon>Bacillati</taxon>
        <taxon>Actinomycetota</taxon>
        <taxon>Actinomycetes</taxon>
        <taxon>Geodermatophilales</taxon>
        <taxon>Geodermatophilaceae</taxon>
        <taxon>Geodermatophilus</taxon>
    </lineage>
</organism>
<dbReference type="RefSeq" id="WP_369210194.1">
    <property type="nucleotide sequence ID" value="NZ_JBFNXQ010000125.1"/>
</dbReference>
<gene>
    <name evidence="2" type="ORF">ABQ292_23825</name>
</gene>
<dbReference type="EMBL" id="JBFNXQ010000125">
    <property type="protein sequence ID" value="MEX5721389.1"/>
    <property type="molecule type" value="Genomic_DNA"/>
</dbReference>
<protein>
    <recommendedName>
        <fullName evidence="4">Arginase family protein</fullName>
    </recommendedName>
</protein>
<keyword evidence="3" id="KW-1185">Reference proteome</keyword>
<name>A0ABV3XLC1_9ACTN</name>
<proteinExistence type="predicted"/>
<evidence type="ECO:0000256" key="1">
    <source>
        <dbReference type="SAM" id="MobiDB-lite"/>
    </source>
</evidence>
<dbReference type="Proteomes" id="UP001560045">
    <property type="component" value="Unassembled WGS sequence"/>
</dbReference>